<gene>
    <name evidence="1" type="ORF">M513_03233</name>
</gene>
<dbReference type="Gene3D" id="3.15.20.10">
    <property type="entry name" value="Bactericidal permeability-increasing protein, domain 2"/>
    <property type="match status" value="1"/>
</dbReference>
<dbReference type="InterPro" id="IPR032942">
    <property type="entry name" value="BPI/LBP/Plunc"/>
</dbReference>
<keyword evidence="2" id="KW-1185">Reference proteome</keyword>
<dbReference type="AlphaFoldDB" id="A0A085MEZ8"/>
<accession>A0A085MEZ8</accession>
<evidence type="ECO:0008006" key="3">
    <source>
        <dbReference type="Google" id="ProtNLM"/>
    </source>
</evidence>
<name>A0A085MEZ8_9BILA</name>
<sequence>MQRYLSVRSQLRCFVVILSVTLVLRSIATPRKHLEMFKLCAASYFLIAFSVATRKEGTLELQNKSTSLPANLIVQTSQSALDEAASLLSNVLMAVVSNVTLPDVYADQVNLTAVHVRRLQQAEVQLKAEAEKVGLDVNLNIGRAEVTATYSLDMGLLVSNGVARVLAIGFELNLLFGANLTITFCQAKLRDVKVVFRDNSWSGSVLNSARFTMEAFLTANIGSLLCPAIENFTAEFWNAAVLITPKEALRGMCGNITLLNASSSVSAAQKIPINFQLGILDEHVQFRTGDIVWPLRFDVTYSGKISPLAPQPISVMPHSNMLTVYVNENAVNAAFHHIYQHDVATLEIQIDSKRLPPQLRLPSALLCWSCQVFIHFSLAEPPLYIISAGSSVFEINTILIVRVNSWLKRWTMLAAKSLLRVLVDLPLNDGQIELKMQLLEVRIQIEKMTFRKVIGKAAKNFFEDIVRKRIWPALTAKVEKMIPTKKLSLEKSLCGFQIFNATVKMIDKAIMIGIDFNVDHNSVAAKLSNLLIQ</sequence>
<dbReference type="GO" id="GO:0008289">
    <property type="term" value="F:lipid binding"/>
    <property type="evidence" value="ECO:0007669"/>
    <property type="project" value="InterPro"/>
</dbReference>
<dbReference type="Proteomes" id="UP000030764">
    <property type="component" value="Unassembled WGS sequence"/>
</dbReference>
<protein>
    <recommendedName>
        <fullName evidence="3">Lipid-binding serum glycoprotein C-terminal domain-containing protein</fullName>
    </recommendedName>
</protein>
<dbReference type="GO" id="GO:0005615">
    <property type="term" value="C:extracellular space"/>
    <property type="evidence" value="ECO:0007669"/>
    <property type="project" value="TreeGrafter"/>
</dbReference>
<dbReference type="EMBL" id="KL363197">
    <property type="protein sequence ID" value="KFD55794.1"/>
    <property type="molecule type" value="Genomic_DNA"/>
</dbReference>
<dbReference type="SUPFAM" id="SSF55394">
    <property type="entry name" value="Bactericidal permeability-increasing protein, BPI"/>
    <property type="match status" value="2"/>
</dbReference>
<organism evidence="1 2">
    <name type="scientific">Trichuris suis</name>
    <name type="common">pig whipworm</name>
    <dbReference type="NCBI Taxonomy" id="68888"/>
    <lineage>
        <taxon>Eukaryota</taxon>
        <taxon>Metazoa</taxon>
        <taxon>Ecdysozoa</taxon>
        <taxon>Nematoda</taxon>
        <taxon>Enoplea</taxon>
        <taxon>Dorylaimia</taxon>
        <taxon>Trichinellida</taxon>
        <taxon>Trichuridae</taxon>
        <taxon>Trichuris</taxon>
    </lineage>
</organism>
<dbReference type="InterPro" id="IPR017943">
    <property type="entry name" value="Bactericidal_perm-incr_a/b_dom"/>
</dbReference>
<evidence type="ECO:0000313" key="1">
    <source>
        <dbReference type="EMBL" id="KFD55794.1"/>
    </source>
</evidence>
<proteinExistence type="predicted"/>
<dbReference type="PANTHER" id="PTHR10504:SF136">
    <property type="entry name" value="NOSE RESISTANT TO FLUOXETINE PROTEIN 5"/>
    <property type="match status" value="1"/>
</dbReference>
<dbReference type="Gene3D" id="3.15.10.10">
    <property type="entry name" value="Bactericidal permeability-increasing protein, domain 1"/>
    <property type="match status" value="1"/>
</dbReference>
<evidence type="ECO:0000313" key="2">
    <source>
        <dbReference type="Proteomes" id="UP000030764"/>
    </source>
</evidence>
<reference evidence="1 2" key="1">
    <citation type="journal article" date="2014" name="Nat. Genet.">
        <title>Genome and transcriptome of the porcine whipworm Trichuris suis.</title>
        <authorList>
            <person name="Jex A.R."/>
            <person name="Nejsum P."/>
            <person name="Schwarz E.M."/>
            <person name="Hu L."/>
            <person name="Young N.D."/>
            <person name="Hall R.S."/>
            <person name="Korhonen P.K."/>
            <person name="Liao S."/>
            <person name="Thamsborg S."/>
            <person name="Xia J."/>
            <person name="Xu P."/>
            <person name="Wang S."/>
            <person name="Scheerlinck J.P."/>
            <person name="Hofmann A."/>
            <person name="Sternberg P.W."/>
            <person name="Wang J."/>
            <person name="Gasser R.B."/>
        </authorList>
    </citation>
    <scope>NUCLEOTIDE SEQUENCE [LARGE SCALE GENOMIC DNA]</scope>
    <source>
        <strain evidence="1">DCEP-RM93M</strain>
    </source>
</reference>
<dbReference type="PANTHER" id="PTHR10504">
    <property type="entry name" value="BACTERICIDAL PERMEABILITY-INCREASING BPI PROTEIN-RELATED"/>
    <property type="match status" value="1"/>
</dbReference>